<dbReference type="CDD" id="cd02440">
    <property type="entry name" value="AdoMet_MTases"/>
    <property type="match status" value="1"/>
</dbReference>
<dbReference type="Proteomes" id="UP000196102">
    <property type="component" value="Unassembled WGS sequence"/>
</dbReference>
<keyword evidence="1" id="KW-0808">Transferase</keyword>
<keyword evidence="1" id="KW-0489">Methyltransferase</keyword>
<proteinExistence type="predicted"/>
<dbReference type="AlphaFoldDB" id="A0A1Z8BCA3"/>
<dbReference type="SUPFAM" id="SSF53335">
    <property type="entry name" value="S-adenosyl-L-methionine-dependent methyltransferases"/>
    <property type="match status" value="1"/>
</dbReference>
<evidence type="ECO:0000313" key="1">
    <source>
        <dbReference type="EMBL" id="OUS20150.1"/>
    </source>
</evidence>
<comment type="caution">
    <text evidence="1">The sequence shown here is derived from an EMBL/GenBank/DDBJ whole genome shotgun (WGS) entry which is preliminary data.</text>
</comment>
<evidence type="ECO:0000313" key="2">
    <source>
        <dbReference type="Proteomes" id="UP000196102"/>
    </source>
</evidence>
<dbReference type="Pfam" id="PF13578">
    <property type="entry name" value="Methyltransf_24"/>
    <property type="match status" value="1"/>
</dbReference>
<sequence>MFHLVFAYFSHLIKSFHLHGIHSPFIFQLEKKCLRDDSVKEDYELLSRFRESGAASNLILNIEDHGAGSRVFKTNERKVAKILKHNCSNKKDTQLLYRLCAYFEVNHVLELGTSLGVATHAMAVSRPQAQITSVEGSPEVYGFAKKQLQENNIQNVELICSTFKDFLSQHKEEKLYDLIYVDGHHDGDATITYFKSILAHVHNDSVVVFDDIYWSSDMTRAWNQICKHSKVTASVDCFDFGLIFFRKEQSQERFFIKL</sequence>
<dbReference type="GO" id="GO:0032259">
    <property type="term" value="P:methylation"/>
    <property type="evidence" value="ECO:0007669"/>
    <property type="project" value="UniProtKB-KW"/>
</dbReference>
<reference evidence="2" key="1">
    <citation type="journal article" date="2017" name="Proc. Natl. Acad. Sci. U.S.A.">
        <title>Simulation of Deepwater Horizon oil plume reveals substrate specialization within a complex community of hydrocarbon-degraders.</title>
        <authorList>
            <person name="Hu P."/>
            <person name="Dubinsky E.A."/>
            <person name="Probst A.J."/>
            <person name="Wang J."/>
            <person name="Sieber C.M.K."/>
            <person name="Tom L.M."/>
            <person name="Gardinali P."/>
            <person name="Banfield J.F."/>
            <person name="Atlas R.M."/>
            <person name="Andersen G.L."/>
        </authorList>
    </citation>
    <scope>NUCLEOTIDE SEQUENCE [LARGE SCALE GENOMIC DNA]</scope>
</reference>
<dbReference type="EMBL" id="MAAX01000028">
    <property type="protein sequence ID" value="OUS20150.1"/>
    <property type="molecule type" value="Genomic_DNA"/>
</dbReference>
<accession>A0A1Z8BCA3</accession>
<dbReference type="InterPro" id="IPR029063">
    <property type="entry name" value="SAM-dependent_MTases_sf"/>
</dbReference>
<protein>
    <submittedName>
        <fullName evidence="1">Methyltransferase</fullName>
    </submittedName>
</protein>
<dbReference type="Gene3D" id="3.40.50.150">
    <property type="entry name" value="Vaccinia Virus protein VP39"/>
    <property type="match status" value="1"/>
</dbReference>
<gene>
    <name evidence="1" type="ORF">A9Q93_01740</name>
</gene>
<dbReference type="GO" id="GO:0008168">
    <property type="term" value="F:methyltransferase activity"/>
    <property type="evidence" value="ECO:0007669"/>
    <property type="project" value="UniProtKB-KW"/>
</dbReference>
<organism evidence="1 2">
    <name type="scientific">Nonlabens dokdonensis</name>
    <dbReference type="NCBI Taxonomy" id="328515"/>
    <lineage>
        <taxon>Bacteria</taxon>
        <taxon>Pseudomonadati</taxon>
        <taxon>Bacteroidota</taxon>
        <taxon>Flavobacteriia</taxon>
        <taxon>Flavobacteriales</taxon>
        <taxon>Flavobacteriaceae</taxon>
        <taxon>Nonlabens</taxon>
    </lineage>
</organism>
<name>A0A1Z8BCA3_9FLAO</name>
<dbReference type="RefSeq" id="WP_303685658.1">
    <property type="nucleotide sequence ID" value="NZ_CAJXYO010000003.1"/>
</dbReference>